<comment type="caution">
    <text evidence="3">The sequence shown here is derived from an EMBL/GenBank/DDBJ whole genome shotgun (WGS) entry which is preliminary data.</text>
</comment>
<dbReference type="CDD" id="cd00063">
    <property type="entry name" value="FN3"/>
    <property type="match status" value="1"/>
</dbReference>
<evidence type="ECO:0000313" key="3">
    <source>
        <dbReference type="EMBL" id="MXV13798.1"/>
    </source>
</evidence>
<gene>
    <name evidence="3" type="ORF">GS398_00650</name>
</gene>
<dbReference type="AlphaFoldDB" id="A0A7K1XS61"/>
<dbReference type="PROSITE" id="PS50853">
    <property type="entry name" value="FN3"/>
    <property type="match status" value="1"/>
</dbReference>
<dbReference type="PROSITE" id="PS51257">
    <property type="entry name" value="PROKAR_LIPOPROTEIN"/>
    <property type="match status" value="1"/>
</dbReference>
<dbReference type="InterPro" id="IPR018391">
    <property type="entry name" value="PQQ_b-propeller_rpt"/>
</dbReference>
<dbReference type="PANTHER" id="PTHR34512">
    <property type="entry name" value="CELL SURFACE PROTEIN"/>
    <property type="match status" value="1"/>
</dbReference>
<dbReference type="InterPro" id="IPR003961">
    <property type="entry name" value="FN3_dom"/>
</dbReference>
<keyword evidence="4" id="KW-1185">Reference proteome</keyword>
<dbReference type="InterPro" id="IPR002372">
    <property type="entry name" value="PQQ_rpt_dom"/>
</dbReference>
<feature type="signal peptide" evidence="1">
    <location>
        <begin position="1"/>
        <end position="19"/>
    </location>
</feature>
<keyword evidence="1" id="KW-0732">Signal</keyword>
<evidence type="ECO:0000313" key="4">
    <source>
        <dbReference type="Proteomes" id="UP000451233"/>
    </source>
</evidence>
<proteinExistence type="predicted"/>
<reference evidence="3 4" key="1">
    <citation type="submission" date="2019-11" db="EMBL/GenBank/DDBJ databases">
        <title>Pedobacter sp. HMF7056 Genome sequencing and assembly.</title>
        <authorList>
            <person name="Kang H."/>
            <person name="Kim H."/>
            <person name="Joh K."/>
        </authorList>
    </citation>
    <scope>NUCLEOTIDE SEQUENCE [LARGE SCALE GENOMIC DNA]</scope>
    <source>
        <strain evidence="3 4">HMF7056</strain>
    </source>
</reference>
<evidence type="ECO:0000259" key="2">
    <source>
        <dbReference type="PROSITE" id="PS50853"/>
    </source>
</evidence>
<dbReference type="Pfam" id="PF00041">
    <property type="entry name" value="fn3"/>
    <property type="match status" value="1"/>
</dbReference>
<dbReference type="InterPro" id="IPR036116">
    <property type="entry name" value="FN3_sf"/>
</dbReference>
<feature type="chain" id="PRO_5029567429" evidence="1">
    <location>
        <begin position="20"/>
        <end position="463"/>
    </location>
</feature>
<dbReference type="InterPro" id="IPR013783">
    <property type="entry name" value="Ig-like_fold"/>
</dbReference>
<dbReference type="Proteomes" id="UP000451233">
    <property type="component" value="Unassembled WGS sequence"/>
</dbReference>
<dbReference type="SUPFAM" id="SSF49265">
    <property type="entry name" value="Fibronectin type III"/>
    <property type="match status" value="1"/>
</dbReference>
<organism evidence="3 4">
    <name type="scientific">Hufsiella ginkgonis</name>
    <dbReference type="NCBI Taxonomy" id="2695274"/>
    <lineage>
        <taxon>Bacteria</taxon>
        <taxon>Pseudomonadati</taxon>
        <taxon>Bacteroidota</taxon>
        <taxon>Sphingobacteriia</taxon>
        <taxon>Sphingobacteriales</taxon>
        <taxon>Sphingobacteriaceae</taxon>
        <taxon>Hufsiella</taxon>
    </lineage>
</organism>
<dbReference type="SUPFAM" id="SSF50998">
    <property type="entry name" value="Quinoprotein alcohol dehydrogenase-like"/>
    <property type="match status" value="1"/>
</dbReference>
<dbReference type="Gene3D" id="2.60.40.10">
    <property type="entry name" value="Immunoglobulins"/>
    <property type="match status" value="1"/>
</dbReference>
<dbReference type="Pfam" id="PF13360">
    <property type="entry name" value="PQQ_2"/>
    <property type="match status" value="2"/>
</dbReference>
<dbReference type="RefSeq" id="WP_160904827.1">
    <property type="nucleotide sequence ID" value="NZ_WVHS01000001.1"/>
</dbReference>
<name>A0A7K1XS61_9SPHI</name>
<sequence>MKNIIYLSCLFLLLATACSEDDPFEGDNSAPEPFQVTVTSRGPATADLEWNATTDPDGDSITYAVEISGRKVISGLKTNKYKLTGLHADSTYNGHVVAIDKRGAYTPAGFKILPTPDRILLTTGNYIDGLSSLDENGTVSWRFGYPVSAVPAVSGDTIFAGADKLYAAKVSDGKLLWTNSDAPVQLRATAILHYQHKLYYTASTKTVAVNAVTGATLWSVTRSGTGNIAVSNGLLYTVTNGHLYALDMSNGNLKWDFPTSGFTTSPRVKDGIVYVASHASNNVWEGYLYAVDAVTGAAKWQVKFPGQVVQPNDGVIGSPTVSGNLVCLPVYTHPQTGVTGNVMAVNTTSGAIVWQTPVGGNIALADATGIYVVSGSVISKLDKTTGAVNWSVAGTYRSEATIADDKLYIFTGNSNDAAISVFSTATGAKLKSINFTLVFNPFILVLKGGKTYYPATSGMNPLN</sequence>
<dbReference type="InterPro" id="IPR015943">
    <property type="entry name" value="WD40/YVTN_repeat-like_dom_sf"/>
</dbReference>
<dbReference type="PANTHER" id="PTHR34512:SF30">
    <property type="entry name" value="OUTER MEMBRANE PROTEIN ASSEMBLY FACTOR BAMB"/>
    <property type="match status" value="1"/>
</dbReference>
<evidence type="ECO:0000256" key="1">
    <source>
        <dbReference type="SAM" id="SignalP"/>
    </source>
</evidence>
<feature type="domain" description="Fibronectin type-III" evidence="2">
    <location>
        <begin position="30"/>
        <end position="118"/>
    </location>
</feature>
<dbReference type="InterPro" id="IPR011047">
    <property type="entry name" value="Quinoprotein_ADH-like_sf"/>
</dbReference>
<dbReference type="SMART" id="SM00564">
    <property type="entry name" value="PQQ"/>
    <property type="match status" value="5"/>
</dbReference>
<dbReference type="Gene3D" id="2.40.10.480">
    <property type="match status" value="1"/>
</dbReference>
<dbReference type="EMBL" id="WVHS01000001">
    <property type="protein sequence ID" value="MXV13798.1"/>
    <property type="molecule type" value="Genomic_DNA"/>
</dbReference>
<protein>
    <submittedName>
        <fullName evidence="3">PQQ-binding-like beta-propeller repeat protein</fullName>
    </submittedName>
</protein>
<dbReference type="Gene3D" id="2.130.10.10">
    <property type="entry name" value="YVTN repeat-like/Quinoprotein amine dehydrogenase"/>
    <property type="match status" value="1"/>
</dbReference>
<accession>A0A7K1XS61</accession>